<dbReference type="InterPro" id="IPR001680">
    <property type="entry name" value="WD40_rpt"/>
</dbReference>
<name>A0A507ECU7_9FUNG</name>
<evidence type="ECO:0000256" key="7">
    <source>
        <dbReference type="ARBA" id="ARBA00023204"/>
    </source>
</evidence>
<evidence type="ECO:0000256" key="1">
    <source>
        <dbReference type="ARBA" id="ARBA00004123"/>
    </source>
</evidence>
<comment type="subcellular location">
    <subcellularLocation>
        <location evidence="1">Nucleus</location>
    </subcellularLocation>
</comment>
<evidence type="ECO:0000256" key="10">
    <source>
        <dbReference type="SAM" id="MobiDB-lite"/>
    </source>
</evidence>
<protein>
    <recommendedName>
        <fullName evidence="11">CAF1B/HIR1 beta-propeller domain-containing protein</fullName>
    </recommendedName>
</protein>
<accession>A0A507ECU7</accession>
<feature type="domain" description="CAF1B/HIR1 beta-propeller" evidence="11">
    <location>
        <begin position="225"/>
        <end position="432"/>
    </location>
</feature>
<sequence>MRVKTLQILWHDKEPIFSVDFEPNGAGRFATAGGDHNVRVWKLAKDDHDLPVVQYLASLTRHAEAVNCVRWAPNGGTLASAGDDGSILLWQQTEQKEGAAFGEQEDGALETWRVAHILRGGTAAIYDIAWSPDASYIISACIDNTSRLFDVKEQRCIEGLADHGHFVQGVAWDPLGRYFVSQSSDRSLNVYTYEYKKSSIQVKLAGRQTKLDLAKCASRGENAKTEKRISPVTDENSAPNSCNNDSKAPSKAFRLFHDETLTSFFRRLTFSPDGALLFAPAGVYRSDAEAGENRNAVHIYGRGRILSQPLIYLPGNSKPSIAVRCSPVTYKLRNIRPDGPVSPPPVTSQPANRSPIPPPVSLFALPYRYMYAVACQDALVIYDTQQLDPLAYISGLHYATLTDLAWSSDGCTLLMTSTDGFCSVVSFDEGELGERANVVVSKTIGEVMNTPPTSPPRAVPMEVDKPSVLVGQPTMQMKRDADKPGPEAPEKKKRRIAPTFLGVAAPGK</sequence>
<dbReference type="Proteomes" id="UP000318582">
    <property type="component" value="Unassembled WGS sequence"/>
</dbReference>
<evidence type="ECO:0000313" key="12">
    <source>
        <dbReference type="EMBL" id="TPX61185.1"/>
    </source>
</evidence>
<feature type="repeat" description="WD" evidence="9">
    <location>
        <begin position="160"/>
        <end position="201"/>
    </location>
</feature>
<dbReference type="GO" id="GO:0006334">
    <property type="term" value="P:nucleosome assembly"/>
    <property type="evidence" value="ECO:0007669"/>
    <property type="project" value="TreeGrafter"/>
</dbReference>
<dbReference type="AlphaFoldDB" id="A0A507ECU7"/>
<reference evidence="12 13" key="1">
    <citation type="journal article" date="2019" name="Sci. Rep.">
        <title>Comparative genomics of chytrid fungi reveal insights into the obligate biotrophic and pathogenic lifestyle of Synchytrium endobioticum.</title>
        <authorList>
            <person name="van de Vossenberg B.T.L.H."/>
            <person name="Warris S."/>
            <person name="Nguyen H.D.T."/>
            <person name="van Gent-Pelzer M.P.E."/>
            <person name="Joly D.L."/>
            <person name="van de Geest H.C."/>
            <person name="Bonants P.J.M."/>
            <person name="Smith D.S."/>
            <person name="Levesque C.A."/>
            <person name="van der Lee T.A.J."/>
        </authorList>
    </citation>
    <scope>NUCLEOTIDE SEQUENCE [LARGE SCALE GENOMIC DNA]</scope>
    <source>
        <strain evidence="12 13">CBS 809.83</strain>
    </source>
</reference>
<dbReference type="GO" id="GO:0006281">
    <property type="term" value="P:DNA repair"/>
    <property type="evidence" value="ECO:0007669"/>
    <property type="project" value="UniProtKB-KW"/>
</dbReference>
<evidence type="ECO:0000256" key="5">
    <source>
        <dbReference type="ARBA" id="ARBA00022763"/>
    </source>
</evidence>
<dbReference type="PANTHER" id="PTHR15271">
    <property type="entry name" value="CHROMATIN ASSEMBLY FACTOR 1 SUBUNIT B"/>
    <property type="match status" value="1"/>
</dbReference>
<dbReference type="InterPro" id="IPR036322">
    <property type="entry name" value="WD40_repeat_dom_sf"/>
</dbReference>
<evidence type="ECO:0000256" key="2">
    <source>
        <dbReference type="ARBA" id="ARBA00007306"/>
    </source>
</evidence>
<dbReference type="InterPro" id="IPR045145">
    <property type="entry name" value="PTHR15271"/>
</dbReference>
<keyword evidence="3 9" id="KW-0853">WD repeat</keyword>
<keyword evidence="8" id="KW-0539">Nucleus</keyword>
<keyword evidence="7" id="KW-0234">DNA repair</keyword>
<comment type="similarity">
    <text evidence="2">Belongs to the WD repeat HIR1 family.</text>
</comment>
<feature type="domain" description="CAF1B/HIR1 beta-propeller" evidence="11">
    <location>
        <begin position="1"/>
        <end position="203"/>
    </location>
</feature>
<dbReference type="InterPro" id="IPR015943">
    <property type="entry name" value="WD40/YVTN_repeat-like_dom_sf"/>
</dbReference>
<dbReference type="Pfam" id="PF24105">
    <property type="entry name" value="Beta-prop_CAF1B_HIR1"/>
    <property type="match status" value="2"/>
</dbReference>
<feature type="repeat" description="WD" evidence="9">
    <location>
        <begin position="59"/>
        <end position="91"/>
    </location>
</feature>
<proteinExistence type="inferred from homology"/>
<dbReference type="PROSITE" id="PS50294">
    <property type="entry name" value="WD_REPEATS_REGION"/>
    <property type="match status" value="1"/>
</dbReference>
<feature type="region of interest" description="Disordered" evidence="10">
    <location>
        <begin position="334"/>
        <end position="353"/>
    </location>
</feature>
<dbReference type="PANTHER" id="PTHR15271:SF4">
    <property type="entry name" value="CHROMATIN ASSEMBLY FACTOR 1 SUBUNIT B"/>
    <property type="match status" value="1"/>
</dbReference>
<feature type="compositionally biased region" description="Basic and acidic residues" evidence="10">
    <location>
        <begin position="477"/>
        <end position="490"/>
    </location>
</feature>
<keyword evidence="13" id="KW-1185">Reference proteome</keyword>
<evidence type="ECO:0000256" key="4">
    <source>
        <dbReference type="ARBA" id="ARBA00022737"/>
    </source>
</evidence>
<dbReference type="PROSITE" id="PS50082">
    <property type="entry name" value="WD_REPEATS_2"/>
    <property type="match status" value="4"/>
</dbReference>
<keyword evidence="6" id="KW-0156">Chromatin regulator</keyword>
<feature type="repeat" description="WD" evidence="9">
    <location>
        <begin position="118"/>
        <end position="159"/>
    </location>
</feature>
<dbReference type="GO" id="GO:0006335">
    <property type="term" value="P:DNA replication-dependent chromatin assembly"/>
    <property type="evidence" value="ECO:0007669"/>
    <property type="project" value="InterPro"/>
</dbReference>
<feature type="repeat" description="WD" evidence="9">
    <location>
        <begin position="9"/>
        <end position="43"/>
    </location>
</feature>
<organism evidence="12 13">
    <name type="scientific">Powellomyces hirtus</name>
    <dbReference type="NCBI Taxonomy" id="109895"/>
    <lineage>
        <taxon>Eukaryota</taxon>
        <taxon>Fungi</taxon>
        <taxon>Fungi incertae sedis</taxon>
        <taxon>Chytridiomycota</taxon>
        <taxon>Chytridiomycota incertae sedis</taxon>
        <taxon>Chytridiomycetes</taxon>
        <taxon>Spizellomycetales</taxon>
        <taxon>Powellomycetaceae</taxon>
        <taxon>Powellomyces</taxon>
    </lineage>
</organism>
<evidence type="ECO:0000256" key="3">
    <source>
        <dbReference type="ARBA" id="ARBA00022574"/>
    </source>
</evidence>
<keyword evidence="4" id="KW-0677">Repeat</keyword>
<comment type="caution">
    <text evidence="12">The sequence shown here is derived from an EMBL/GenBank/DDBJ whole genome shotgun (WGS) entry which is preliminary data.</text>
</comment>
<evidence type="ECO:0000256" key="6">
    <source>
        <dbReference type="ARBA" id="ARBA00022853"/>
    </source>
</evidence>
<dbReference type="SMART" id="SM00320">
    <property type="entry name" value="WD40"/>
    <property type="match status" value="5"/>
</dbReference>
<dbReference type="EMBL" id="QEAQ01000009">
    <property type="protein sequence ID" value="TPX61185.1"/>
    <property type="molecule type" value="Genomic_DNA"/>
</dbReference>
<dbReference type="InterPro" id="IPR055410">
    <property type="entry name" value="Beta-prop_CAF1B_HIR1"/>
</dbReference>
<dbReference type="GO" id="GO:0033186">
    <property type="term" value="C:CAF-1 complex"/>
    <property type="evidence" value="ECO:0007669"/>
    <property type="project" value="TreeGrafter"/>
</dbReference>
<dbReference type="SUPFAM" id="SSF50978">
    <property type="entry name" value="WD40 repeat-like"/>
    <property type="match status" value="1"/>
</dbReference>
<evidence type="ECO:0000256" key="9">
    <source>
        <dbReference type="PROSITE-ProRule" id="PRU00221"/>
    </source>
</evidence>
<feature type="region of interest" description="Disordered" evidence="10">
    <location>
        <begin position="470"/>
        <end position="508"/>
    </location>
</feature>
<dbReference type="GO" id="GO:0005634">
    <property type="term" value="C:nucleus"/>
    <property type="evidence" value="ECO:0007669"/>
    <property type="project" value="UniProtKB-SubCell"/>
</dbReference>
<dbReference type="Gene3D" id="2.130.10.10">
    <property type="entry name" value="YVTN repeat-like/Quinoprotein amine dehydrogenase"/>
    <property type="match status" value="3"/>
</dbReference>
<dbReference type="STRING" id="109895.A0A507ECU7"/>
<evidence type="ECO:0000313" key="13">
    <source>
        <dbReference type="Proteomes" id="UP000318582"/>
    </source>
</evidence>
<feature type="compositionally biased region" description="Polar residues" evidence="10">
    <location>
        <begin position="233"/>
        <end position="246"/>
    </location>
</feature>
<evidence type="ECO:0000259" key="11">
    <source>
        <dbReference type="Pfam" id="PF24105"/>
    </source>
</evidence>
<evidence type="ECO:0000256" key="8">
    <source>
        <dbReference type="ARBA" id="ARBA00023242"/>
    </source>
</evidence>
<feature type="region of interest" description="Disordered" evidence="10">
    <location>
        <begin position="222"/>
        <end position="246"/>
    </location>
</feature>
<keyword evidence="5" id="KW-0227">DNA damage</keyword>
<gene>
    <name evidence="12" type="ORF">PhCBS80983_g01276</name>
</gene>